<proteinExistence type="predicted"/>
<reference evidence="1 2" key="1">
    <citation type="submission" date="2014-03" db="EMBL/GenBank/DDBJ databases">
        <title>Genomics of Bifidobacteria.</title>
        <authorList>
            <person name="Ventura M."/>
            <person name="Milani C."/>
            <person name="Lugli G.A."/>
        </authorList>
    </citation>
    <scope>NUCLEOTIDE SEQUENCE [LARGE SCALE GENOMIC DNA]</scope>
    <source>
        <strain evidence="1 2">LMG 11591</strain>
    </source>
</reference>
<comment type="caution">
    <text evidence="1">The sequence shown here is derived from an EMBL/GenBank/DDBJ whole genome shotgun (WGS) entry which is preliminary data.</text>
</comment>
<gene>
    <name evidence="1" type="ORF">BMAGN_0268</name>
</gene>
<name>A0A087BBB3_9BIFI</name>
<dbReference type="eggNOG" id="ENOG502ZBZ3">
    <property type="taxonomic scope" value="Bacteria"/>
</dbReference>
<dbReference type="AlphaFoldDB" id="A0A087BBB3"/>
<accession>A0A087BBB3</accession>
<keyword evidence="2" id="KW-1185">Reference proteome</keyword>
<sequence length="272" mass="29636">MVDVNFSENPEKQTSASLIKKIDISETILKACQVPGVKINRASFLRGAFRNHFDEETIERAIESTPAKAGIHVDELDPIAKGAINYEALKTISLSAAAGIPGGLAMIGTVPGDVLQYFAHVLRIVQKLAYLYGWPDFFELNEDRIEFNEDKIDDATKNEIILFLGVMFSTVGAENGLAKVAEMLAKNAAKKLPQQALTKGVVYPIVKKVAGMLGKQMTKQIFARSVSKAIPLIGAAVSGGMTAATYTPMSYKLKNYLAELKIATQVDESWPR</sequence>
<organism evidence="1 2">
    <name type="scientific">Bifidobacterium magnum</name>
    <dbReference type="NCBI Taxonomy" id="1692"/>
    <lineage>
        <taxon>Bacteria</taxon>
        <taxon>Bacillati</taxon>
        <taxon>Actinomycetota</taxon>
        <taxon>Actinomycetes</taxon>
        <taxon>Bifidobacteriales</taxon>
        <taxon>Bifidobacteriaceae</taxon>
        <taxon>Bifidobacterium</taxon>
    </lineage>
</organism>
<evidence type="ECO:0000313" key="1">
    <source>
        <dbReference type="EMBL" id="KFI68313.1"/>
    </source>
</evidence>
<protein>
    <recommendedName>
        <fullName evidence="3">EcsC family protein</fullName>
    </recommendedName>
</protein>
<dbReference type="RefSeq" id="WP_022860061.1">
    <property type="nucleotide sequence ID" value="NZ_JGZB01000004.1"/>
</dbReference>
<dbReference type="EMBL" id="JGZB01000004">
    <property type="protein sequence ID" value="KFI68313.1"/>
    <property type="molecule type" value="Genomic_DNA"/>
</dbReference>
<evidence type="ECO:0008006" key="3">
    <source>
        <dbReference type="Google" id="ProtNLM"/>
    </source>
</evidence>
<evidence type="ECO:0000313" key="2">
    <source>
        <dbReference type="Proteomes" id="UP000029052"/>
    </source>
</evidence>
<dbReference type="Proteomes" id="UP000029052">
    <property type="component" value="Unassembled WGS sequence"/>
</dbReference>